<evidence type="ECO:0000313" key="1">
    <source>
        <dbReference type="EMBL" id="EON65917.1"/>
    </source>
</evidence>
<keyword evidence="2" id="KW-1185">Reference proteome</keyword>
<dbReference type="RefSeq" id="XP_007781234.1">
    <property type="nucleotide sequence ID" value="XM_007783044.1"/>
</dbReference>
<dbReference type="GeneID" id="19902470"/>
<accession>R7YVI7</accession>
<dbReference type="HOGENOM" id="CLU_1740425_0_0_1"/>
<organism evidence="1 2">
    <name type="scientific">Coniosporium apollinis (strain CBS 100218)</name>
    <name type="common">Rock-inhabiting black yeast</name>
    <dbReference type="NCBI Taxonomy" id="1168221"/>
    <lineage>
        <taxon>Eukaryota</taxon>
        <taxon>Fungi</taxon>
        <taxon>Dikarya</taxon>
        <taxon>Ascomycota</taxon>
        <taxon>Pezizomycotina</taxon>
        <taxon>Dothideomycetes</taxon>
        <taxon>Dothideomycetes incertae sedis</taxon>
        <taxon>Coniosporium</taxon>
    </lineage>
</organism>
<name>R7YVI7_CONA1</name>
<protein>
    <submittedName>
        <fullName evidence="1">Uncharacterized protein</fullName>
    </submittedName>
</protein>
<gene>
    <name evidence="1" type="ORF">W97_05159</name>
</gene>
<dbReference type="Proteomes" id="UP000016924">
    <property type="component" value="Unassembled WGS sequence"/>
</dbReference>
<proteinExistence type="predicted"/>
<evidence type="ECO:0000313" key="2">
    <source>
        <dbReference type="Proteomes" id="UP000016924"/>
    </source>
</evidence>
<dbReference type="EMBL" id="JH767577">
    <property type="protein sequence ID" value="EON65917.1"/>
    <property type="molecule type" value="Genomic_DNA"/>
</dbReference>
<sequence length="150" mass="16820">MNCNALKEYGIGGFVYHVKGDPMPVMKATDLEKLPGSTPDADEQQLASTAWLKHRSGKYTCQEEELVRDGDWTSLASIDIIYRSALRDFVEEGRIMGQRHAENTPRHRQGTWVKVPCQIRHSSDDASWDRSPAVFITTINDLTEAVLDGA</sequence>
<dbReference type="AlphaFoldDB" id="R7YVI7"/>
<reference evidence="2" key="1">
    <citation type="submission" date="2012-06" db="EMBL/GenBank/DDBJ databases">
        <title>The genome sequence of Coniosporium apollinis CBS 100218.</title>
        <authorList>
            <consortium name="The Broad Institute Genome Sequencing Platform"/>
            <person name="Cuomo C."/>
            <person name="Gorbushina A."/>
            <person name="Noack S."/>
            <person name="Walker B."/>
            <person name="Young S.K."/>
            <person name="Zeng Q."/>
            <person name="Gargeya S."/>
            <person name="Fitzgerald M."/>
            <person name="Haas B."/>
            <person name="Abouelleil A."/>
            <person name="Alvarado L."/>
            <person name="Arachchi H.M."/>
            <person name="Berlin A.M."/>
            <person name="Chapman S.B."/>
            <person name="Goldberg J."/>
            <person name="Griggs A."/>
            <person name="Gujja S."/>
            <person name="Hansen M."/>
            <person name="Howarth C."/>
            <person name="Imamovic A."/>
            <person name="Larimer J."/>
            <person name="McCowan C."/>
            <person name="Montmayeur A."/>
            <person name="Murphy C."/>
            <person name="Neiman D."/>
            <person name="Pearson M."/>
            <person name="Priest M."/>
            <person name="Roberts A."/>
            <person name="Saif S."/>
            <person name="Shea T."/>
            <person name="Sisk P."/>
            <person name="Sykes S."/>
            <person name="Wortman J."/>
            <person name="Nusbaum C."/>
            <person name="Birren B."/>
        </authorList>
    </citation>
    <scope>NUCLEOTIDE SEQUENCE [LARGE SCALE GENOMIC DNA]</scope>
    <source>
        <strain evidence="2">CBS 100218</strain>
    </source>
</reference>